<organism evidence="5 6">
    <name type="scientific">Burkholderia plantarii</name>
    <dbReference type="NCBI Taxonomy" id="41899"/>
    <lineage>
        <taxon>Bacteria</taxon>
        <taxon>Pseudomonadati</taxon>
        <taxon>Pseudomonadota</taxon>
        <taxon>Betaproteobacteria</taxon>
        <taxon>Burkholderiales</taxon>
        <taxon>Burkholderiaceae</taxon>
        <taxon>Burkholderia</taxon>
    </lineage>
</organism>
<reference evidence="6" key="1">
    <citation type="submission" date="2011-03" db="EMBL/GenBank/DDBJ databases">
        <authorList>
            <person name="Voget S."/>
            <person name="Streit W.R."/>
            <person name="Jaeger K.E."/>
            <person name="Daniel R."/>
        </authorList>
    </citation>
    <scope>NUCLEOTIDE SEQUENCE [LARGE SCALE GENOMIC DNA]</scope>
    <source>
        <strain evidence="6">PG1</strain>
    </source>
</reference>
<dbReference type="KEGG" id="bgp:BGL_1c17590"/>
<evidence type="ECO:0000256" key="2">
    <source>
        <dbReference type="ARBA" id="ARBA00022670"/>
    </source>
</evidence>
<keyword evidence="2" id="KW-0645">Protease</keyword>
<gene>
    <name evidence="5" type="ORF">BGL_1c17590</name>
</gene>
<comment type="similarity">
    <text evidence="1">Belongs to the peptidase S51 family.</text>
</comment>
<dbReference type="Pfam" id="PF03575">
    <property type="entry name" value="Peptidase_S51"/>
    <property type="match status" value="1"/>
</dbReference>
<dbReference type="EMBL" id="CP002580">
    <property type="protein sequence ID" value="AJK46268.1"/>
    <property type="molecule type" value="Genomic_DNA"/>
</dbReference>
<dbReference type="PANTHER" id="PTHR20842">
    <property type="entry name" value="PROTEASE S51 ALPHA-ASPARTYL DIPEPTIDASE"/>
    <property type="match status" value="1"/>
</dbReference>
<evidence type="ECO:0000256" key="4">
    <source>
        <dbReference type="ARBA" id="ARBA00022825"/>
    </source>
</evidence>
<sequence>MRIYLSSFDVGARPEQLVSLVGGQLRAGIVVNALDHRELARAQWLESQTIKLRTLGFAAQELDLRNFFGKTDHLVATLAQFDAVWVNGGNAFILRRAMKQSGFDVAIVDSLKHDRIVYSGFSAAAVIASSTLRALDHVSDPIEVPPGYDPAVVWDGLGILPFSLVVHFQSDHPESYKVGHEVAFYERHHMAYRTLKDGEVFVIDNSRSEIVGP</sequence>
<dbReference type="Gene3D" id="3.40.50.880">
    <property type="match status" value="1"/>
</dbReference>
<evidence type="ECO:0000313" key="5">
    <source>
        <dbReference type="EMBL" id="AJK46268.1"/>
    </source>
</evidence>
<evidence type="ECO:0000256" key="1">
    <source>
        <dbReference type="ARBA" id="ARBA00006534"/>
    </source>
</evidence>
<keyword evidence="4" id="KW-0720">Serine protease</keyword>
<reference evidence="5 6" key="2">
    <citation type="journal article" date="2016" name="Appl. Microbiol. Biotechnol.">
        <title>Mutations improving production and secretion of extracellular lipase by Burkholderia glumae PG1.</title>
        <authorList>
            <person name="Knapp A."/>
            <person name="Voget S."/>
            <person name="Gao R."/>
            <person name="Zaburannyi N."/>
            <person name="Krysciak D."/>
            <person name="Breuer M."/>
            <person name="Hauer B."/>
            <person name="Streit W.R."/>
            <person name="Muller R."/>
            <person name="Daniel R."/>
            <person name="Jaeger K.E."/>
        </authorList>
    </citation>
    <scope>NUCLEOTIDE SEQUENCE [LARGE SCALE GENOMIC DNA]</scope>
    <source>
        <strain evidence="5 6">PG1</strain>
    </source>
</reference>
<proteinExistence type="inferred from homology"/>
<dbReference type="Proteomes" id="UP000031838">
    <property type="component" value="Chromosome 1"/>
</dbReference>
<accession>A0A0B6RSA8</accession>
<dbReference type="PANTHER" id="PTHR20842:SF0">
    <property type="entry name" value="ALPHA-ASPARTYL DIPEPTIDASE"/>
    <property type="match status" value="1"/>
</dbReference>
<dbReference type="SUPFAM" id="SSF52317">
    <property type="entry name" value="Class I glutamine amidotransferase-like"/>
    <property type="match status" value="1"/>
</dbReference>
<dbReference type="AlphaFoldDB" id="A0A0B6RSA8"/>
<evidence type="ECO:0000256" key="3">
    <source>
        <dbReference type="ARBA" id="ARBA00022801"/>
    </source>
</evidence>
<dbReference type="GO" id="GO:0008236">
    <property type="term" value="F:serine-type peptidase activity"/>
    <property type="evidence" value="ECO:0007669"/>
    <property type="project" value="UniProtKB-KW"/>
</dbReference>
<dbReference type="HOGENOM" id="CLU_1298698_0_0_4"/>
<dbReference type="InterPro" id="IPR029062">
    <property type="entry name" value="Class_I_gatase-like"/>
</dbReference>
<dbReference type="RefSeq" id="WP_080937160.1">
    <property type="nucleotide sequence ID" value="NZ_CP002580.1"/>
</dbReference>
<keyword evidence="3" id="KW-0378">Hydrolase</keyword>
<protein>
    <submittedName>
        <fullName evidence="5">Putative peptidase</fullName>
    </submittedName>
</protein>
<dbReference type="GO" id="GO:0006508">
    <property type="term" value="P:proteolysis"/>
    <property type="evidence" value="ECO:0007669"/>
    <property type="project" value="UniProtKB-KW"/>
</dbReference>
<evidence type="ECO:0000313" key="6">
    <source>
        <dbReference type="Proteomes" id="UP000031838"/>
    </source>
</evidence>
<dbReference type="InterPro" id="IPR005320">
    <property type="entry name" value="Peptidase_S51"/>
</dbReference>
<keyword evidence="6" id="KW-1185">Reference proteome</keyword>
<name>A0A0B6RSA8_BURPL</name>